<evidence type="ECO:0000313" key="2">
    <source>
        <dbReference type="EMBL" id="KAK4210649.1"/>
    </source>
</evidence>
<dbReference type="AlphaFoldDB" id="A0AAN6Y132"/>
<dbReference type="EMBL" id="MU858169">
    <property type="protein sequence ID" value="KAK4210649.1"/>
    <property type="molecule type" value="Genomic_DNA"/>
</dbReference>
<sequence length="235" mass="24761">MKKEKMQPSALPAVRPGCTGCEACAGSGIVATVASPTWYNLGTIHDNEVLPDASEVLPDVPEVLPNASKVLPDASESPTGSAQAIDKDSEARRLAGEAYRRQIVWDPAVKPLTNEKMRRLARPTHIFLVSSRVGLRRCGDGLYRHWKALRNEKRRARAERKREREAAAAGECDEKRGGAAAAAGGGKENTPAMADSSSISFAGAGGVLALPFRLLNNSLGFPAAPTGGSNFGGSA</sequence>
<name>A0AAN6Y132_9PEZI</name>
<evidence type="ECO:0000256" key="1">
    <source>
        <dbReference type="SAM" id="MobiDB-lite"/>
    </source>
</evidence>
<gene>
    <name evidence="2" type="ORF">QBC37DRAFT_403207</name>
</gene>
<evidence type="ECO:0000313" key="3">
    <source>
        <dbReference type="Proteomes" id="UP001301769"/>
    </source>
</evidence>
<dbReference type="Proteomes" id="UP001301769">
    <property type="component" value="Unassembled WGS sequence"/>
</dbReference>
<reference evidence="2" key="1">
    <citation type="journal article" date="2023" name="Mol. Phylogenet. Evol.">
        <title>Genome-scale phylogeny and comparative genomics of the fungal order Sordariales.</title>
        <authorList>
            <person name="Hensen N."/>
            <person name="Bonometti L."/>
            <person name="Westerberg I."/>
            <person name="Brannstrom I.O."/>
            <person name="Guillou S."/>
            <person name="Cros-Aarteil S."/>
            <person name="Calhoun S."/>
            <person name="Haridas S."/>
            <person name="Kuo A."/>
            <person name="Mondo S."/>
            <person name="Pangilinan J."/>
            <person name="Riley R."/>
            <person name="LaButti K."/>
            <person name="Andreopoulos B."/>
            <person name="Lipzen A."/>
            <person name="Chen C."/>
            <person name="Yan M."/>
            <person name="Daum C."/>
            <person name="Ng V."/>
            <person name="Clum A."/>
            <person name="Steindorff A."/>
            <person name="Ohm R.A."/>
            <person name="Martin F."/>
            <person name="Silar P."/>
            <person name="Natvig D.O."/>
            <person name="Lalanne C."/>
            <person name="Gautier V."/>
            <person name="Ament-Velasquez S.L."/>
            <person name="Kruys A."/>
            <person name="Hutchinson M.I."/>
            <person name="Powell A.J."/>
            <person name="Barry K."/>
            <person name="Miller A.N."/>
            <person name="Grigoriev I.V."/>
            <person name="Debuchy R."/>
            <person name="Gladieux P."/>
            <person name="Hiltunen Thoren M."/>
            <person name="Johannesson H."/>
        </authorList>
    </citation>
    <scope>NUCLEOTIDE SEQUENCE</scope>
    <source>
        <strain evidence="2">PSN293</strain>
    </source>
</reference>
<feature type="compositionally biased region" description="Basic and acidic residues" evidence="1">
    <location>
        <begin position="160"/>
        <end position="177"/>
    </location>
</feature>
<keyword evidence="3" id="KW-1185">Reference proteome</keyword>
<accession>A0AAN6Y132</accession>
<feature type="region of interest" description="Disordered" evidence="1">
    <location>
        <begin position="153"/>
        <end position="196"/>
    </location>
</feature>
<organism evidence="2 3">
    <name type="scientific">Rhypophila decipiens</name>
    <dbReference type="NCBI Taxonomy" id="261697"/>
    <lineage>
        <taxon>Eukaryota</taxon>
        <taxon>Fungi</taxon>
        <taxon>Dikarya</taxon>
        <taxon>Ascomycota</taxon>
        <taxon>Pezizomycotina</taxon>
        <taxon>Sordariomycetes</taxon>
        <taxon>Sordariomycetidae</taxon>
        <taxon>Sordariales</taxon>
        <taxon>Naviculisporaceae</taxon>
        <taxon>Rhypophila</taxon>
    </lineage>
</organism>
<proteinExistence type="predicted"/>
<comment type="caution">
    <text evidence="2">The sequence shown here is derived from an EMBL/GenBank/DDBJ whole genome shotgun (WGS) entry which is preliminary data.</text>
</comment>
<reference evidence="2" key="2">
    <citation type="submission" date="2023-05" db="EMBL/GenBank/DDBJ databases">
        <authorList>
            <consortium name="Lawrence Berkeley National Laboratory"/>
            <person name="Steindorff A."/>
            <person name="Hensen N."/>
            <person name="Bonometti L."/>
            <person name="Westerberg I."/>
            <person name="Brannstrom I.O."/>
            <person name="Guillou S."/>
            <person name="Cros-Aarteil S."/>
            <person name="Calhoun S."/>
            <person name="Haridas S."/>
            <person name="Kuo A."/>
            <person name="Mondo S."/>
            <person name="Pangilinan J."/>
            <person name="Riley R."/>
            <person name="Labutti K."/>
            <person name="Andreopoulos B."/>
            <person name="Lipzen A."/>
            <person name="Chen C."/>
            <person name="Yanf M."/>
            <person name="Daum C."/>
            <person name="Ng V."/>
            <person name="Clum A."/>
            <person name="Ohm R."/>
            <person name="Martin F."/>
            <person name="Silar P."/>
            <person name="Natvig D."/>
            <person name="Lalanne C."/>
            <person name="Gautier V."/>
            <person name="Ament-Velasquez S.L."/>
            <person name="Kruys A."/>
            <person name="Hutchinson M.I."/>
            <person name="Powell A.J."/>
            <person name="Barry K."/>
            <person name="Miller A.N."/>
            <person name="Grigoriev I.V."/>
            <person name="Debuchy R."/>
            <person name="Gladieux P."/>
            <person name="Thoren M.H."/>
            <person name="Johannesson H."/>
        </authorList>
    </citation>
    <scope>NUCLEOTIDE SEQUENCE</scope>
    <source>
        <strain evidence="2">PSN293</strain>
    </source>
</reference>
<protein>
    <submittedName>
        <fullName evidence="2">Uncharacterized protein</fullName>
    </submittedName>
</protein>